<dbReference type="Pfam" id="PF26639">
    <property type="entry name" value="Het-6_barrel"/>
    <property type="match status" value="1"/>
</dbReference>
<evidence type="ECO:0000313" key="3">
    <source>
        <dbReference type="Proteomes" id="UP001498421"/>
    </source>
</evidence>
<dbReference type="PANTHER" id="PTHR24148:SF73">
    <property type="entry name" value="HET DOMAIN PROTEIN (AFU_ORTHOLOGUE AFUA_8G01020)"/>
    <property type="match status" value="1"/>
</dbReference>
<dbReference type="Proteomes" id="UP001498421">
    <property type="component" value="Unassembled WGS sequence"/>
</dbReference>
<gene>
    <name evidence="2" type="ORF">QQZ08_009211</name>
</gene>
<comment type="caution">
    <text evidence="2">The sequence shown here is derived from an EMBL/GenBank/DDBJ whole genome shotgun (WGS) entry which is preliminary data.</text>
</comment>
<organism evidence="2 3">
    <name type="scientific">Neonectria magnoliae</name>
    <dbReference type="NCBI Taxonomy" id="2732573"/>
    <lineage>
        <taxon>Eukaryota</taxon>
        <taxon>Fungi</taxon>
        <taxon>Dikarya</taxon>
        <taxon>Ascomycota</taxon>
        <taxon>Pezizomycotina</taxon>
        <taxon>Sordariomycetes</taxon>
        <taxon>Hypocreomycetidae</taxon>
        <taxon>Hypocreales</taxon>
        <taxon>Nectriaceae</taxon>
        <taxon>Neonectria</taxon>
    </lineage>
</organism>
<dbReference type="EMBL" id="JAZAVK010000101">
    <property type="protein sequence ID" value="KAK7423214.1"/>
    <property type="molecule type" value="Genomic_DNA"/>
</dbReference>
<evidence type="ECO:0000259" key="1">
    <source>
        <dbReference type="Pfam" id="PF06985"/>
    </source>
</evidence>
<dbReference type="InterPro" id="IPR010730">
    <property type="entry name" value="HET"/>
</dbReference>
<accession>A0ABR1HQZ5</accession>
<proteinExistence type="predicted"/>
<sequence length="701" mass="79898">MGSIPQEDLQLYHPLGEEEIRLVTIHPQLEHGVLCCSLETFSLKETTPVYRQFLRSYASPRTPRRWLISTWASIQRAKVVRRLPATRSMGSFTPAHNCFRFSWGDFAALSYVWGTDHAGKIIVNGQETTVTKNLEEALDELRTDKGRFAHNYRLWVDALCINQIDEDETAQQVSRMREIYSQAWAVIAWLGPAADDTDQGMHLLCGLARLNNEEKDQLSALLEKNPTYFGDSAFYGLQRLMKRPYWSRLWIIQELVLGSNSTVLKCGGHTLDWSTFSHGISTLYHGGIWAAKDWLLKREVKSKNIDSDMWWVTASIHLVHQDIRPLSEFEFRGGERQGIRKLLELAESESRDEKDKVFGLLGMMDPDIVKRLVCKYSKSTPEIFRATTVAFIEHYRNLEPLREANPWGSAHAASWVVDWTWQGRHRYSKPESVFIGAFWTPGTPEPRPETIYCADGQRSPRYSFLANGQLLKCRGIVLDTVCGLGACKRGNFDWDTASVVQPVAWRSVYTDTPKALYSALLLGRVSNGEHVSGRHAALLNLPRTYESAFGQFEALEWLWLKEQHKYYRRWIEWNKAHGEINMGGKCLGDYFTDQIPKDVSEFDYAEVYLAADRSLMGRRLMFTKKGYLGWAPDNACGTLEDQVRPGDHVCVVFGCSTPLVIRGMGENHHVLGEAYVEGMMDGEAMGLLDQSALVEQELIFV</sequence>
<dbReference type="InterPro" id="IPR052895">
    <property type="entry name" value="HetReg/Transcr_Mod"/>
</dbReference>
<protein>
    <recommendedName>
        <fullName evidence="1">Heterokaryon incompatibility domain-containing protein</fullName>
    </recommendedName>
</protein>
<reference evidence="2 3" key="1">
    <citation type="journal article" date="2025" name="Microbiol. Resour. Announc.">
        <title>Draft genome sequences for Neonectria magnoliae and Neonectria punicea, canker pathogens of Liriodendron tulipifera and Acer saccharum in West Virginia.</title>
        <authorList>
            <person name="Petronek H.M."/>
            <person name="Kasson M.T."/>
            <person name="Metheny A.M."/>
            <person name="Stauder C.M."/>
            <person name="Lovett B."/>
            <person name="Lynch S.C."/>
            <person name="Garnas J.R."/>
            <person name="Kasson L.R."/>
            <person name="Stajich J.E."/>
        </authorList>
    </citation>
    <scope>NUCLEOTIDE SEQUENCE [LARGE SCALE GENOMIC DNA]</scope>
    <source>
        <strain evidence="2 3">NRRL 64651</strain>
    </source>
</reference>
<evidence type="ECO:0000313" key="2">
    <source>
        <dbReference type="EMBL" id="KAK7423214.1"/>
    </source>
</evidence>
<dbReference type="Pfam" id="PF06985">
    <property type="entry name" value="HET"/>
    <property type="match status" value="1"/>
</dbReference>
<keyword evidence="3" id="KW-1185">Reference proteome</keyword>
<feature type="domain" description="Heterokaryon incompatibility" evidence="1">
    <location>
        <begin position="106"/>
        <end position="254"/>
    </location>
</feature>
<name>A0ABR1HQZ5_9HYPO</name>
<dbReference type="PANTHER" id="PTHR24148">
    <property type="entry name" value="ANKYRIN REPEAT DOMAIN-CONTAINING PROTEIN 39 HOMOLOG-RELATED"/>
    <property type="match status" value="1"/>
</dbReference>